<reference evidence="2" key="1">
    <citation type="submission" date="2022-11" db="UniProtKB">
        <authorList>
            <consortium name="EnsemblMetazoa"/>
        </authorList>
    </citation>
    <scope>IDENTIFICATION</scope>
</reference>
<dbReference type="OMA" id="TIANDKF"/>
<protein>
    <submittedName>
        <fullName evidence="2">Uncharacterized protein</fullName>
    </submittedName>
</protein>
<dbReference type="RefSeq" id="XP_038053574.1">
    <property type="nucleotide sequence ID" value="XM_038197646.1"/>
</dbReference>
<organism evidence="2 3">
    <name type="scientific">Patiria miniata</name>
    <name type="common">Bat star</name>
    <name type="synonym">Asterina miniata</name>
    <dbReference type="NCBI Taxonomy" id="46514"/>
    <lineage>
        <taxon>Eukaryota</taxon>
        <taxon>Metazoa</taxon>
        <taxon>Echinodermata</taxon>
        <taxon>Eleutherozoa</taxon>
        <taxon>Asterozoa</taxon>
        <taxon>Asteroidea</taxon>
        <taxon>Valvatacea</taxon>
        <taxon>Valvatida</taxon>
        <taxon>Asterinidae</taxon>
        <taxon>Patiria</taxon>
    </lineage>
</organism>
<feature type="region of interest" description="Disordered" evidence="1">
    <location>
        <begin position="1"/>
        <end position="133"/>
    </location>
</feature>
<keyword evidence="3" id="KW-1185">Reference proteome</keyword>
<accession>A0A913ZQB5</accession>
<dbReference type="GeneID" id="119726027"/>
<dbReference type="Proteomes" id="UP000887568">
    <property type="component" value="Unplaced"/>
</dbReference>
<feature type="compositionally biased region" description="Polar residues" evidence="1">
    <location>
        <begin position="455"/>
        <end position="465"/>
    </location>
</feature>
<evidence type="ECO:0000256" key="1">
    <source>
        <dbReference type="SAM" id="MobiDB-lite"/>
    </source>
</evidence>
<dbReference type="AlphaFoldDB" id="A0A913ZQB5"/>
<feature type="region of interest" description="Disordered" evidence="1">
    <location>
        <begin position="390"/>
        <end position="465"/>
    </location>
</feature>
<feature type="compositionally biased region" description="Low complexity" evidence="1">
    <location>
        <begin position="76"/>
        <end position="85"/>
    </location>
</feature>
<feature type="region of interest" description="Disordered" evidence="1">
    <location>
        <begin position="154"/>
        <end position="181"/>
    </location>
</feature>
<evidence type="ECO:0000313" key="2">
    <source>
        <dbReference type="EnsemblMetazoa" id="XP_038053574.1"/>
    </source>
</evidence>
<evidence type="ECO:0000313" key="3">
    <source>
        <dbReference type="Proteomes" id="UP000887568"/>
    </source>
</evidence>
<proteinExistence type="predicted"/>
<name>A0A913ZQB5_PATMI</name>
<sequence>MPKSRQSFPSAPCTVSRPPDDEKPPSPAEDILAMAAREISPSGVNLADQAKAPQWADGFSGGGSPCPKPPASVTDPRPSTSAPSGTGPGAPRPPTTAQPHFPQFPAQSGYWYPQPPSAPWGTPGGPGPSTMPAGLFNQWGIPVQYFPQPIYSGLSEHPPASAPTLTAPGSHAQRPPAAAAADGGHLEIVNVSDDDSESSFSAVSTAGREPFRLPHKKDTGINPISEKVISWWEELRTHKLSSDDYKEEISPYNVPSGQGKFFSAPELPSGLKKVFKQVNSSTINSDEKLRASHTHILEAVKPLLRLFDAVTDDECPNEVPKELVQDHLSSAIILLGSGSQGLALARQHAFDDIVDRKFDVLKKNPPSLGELFGSSLMKDIEETEKVNKLASKVTGTGGKSQQSNPSKDRRFTPYQLASRSFRGRRPSRGAYNRFPGRNYQQFKDFPRSRNPKTAYATTDKSSSKN</sequence>
<dbReference type="EnsemblMetazoa" id="XM_038197646.1">
    <property type="protein sequence ID" value="XP_038053574.1"/>
    <property type="gene ID" value="LOC119726027"/>
</dbReference>